<dbReference type="Gene3D" id="3.10.560.10">
    <property type="entry name" value="Outer membrane lipoprotein wza domain like"/>
    <property type="match status" value="1"/>
</dbReference>
<dbReference type="GO" id="GO:0015159">
    <property type="term" value="F:polysaccharide transmembrane transporter activity"/>
    <property type="evidence" value="ECO:0007669"/>
    <property type="project" value="InterPro"/>
</dbReference>
<feature type="transmembrane region" description="Helical" evidence="2">
    <location>
        <begin position="242"/>
        <end position="263"/>
    </location>
</feature>
<keyword evidence="2" id="KW-0812">Transmembrane</keyword>
<dbReference type="Proteomes" id="UP000199492">
    <property type="component" value="Unassembled WGS sequence"/>
</dbReference>
<dbReference type="Pfam" id="PF02563">
    <property type="entry name" value="Poly_export"/>
    <property type="match status" value="1"/>
</dbReference>
<dbReference type="EMBL" id="FNCZ01000005">
    <property type="protein sequence ID" value="SDH86348.1"/>
    <property type="molecule type" value="Genomic_DNA"/>
</dbReference>
<evidence type="ECO:0000259" key="3">
    <source>
        <dbReference type="Pfam" id="PF02563"/>
    </source>
</evidence>
<accession>A0A1G8FW20</accession>
<keyword evidence="2" id="KW-0472">Membrane</keyword>
<reference evidence="5" key="1">
    <citation type="submission" date="2016-10" db="EMBL/GenBank/DDBJ databases">
        <authorList>
            <person name="Varghese N."/>
            <person name="Submissions S."/>
        </authorList>
    </citation>
    <scope>NUCLEOTIDE SEQUENCE [LARGE SCALE GENOMIC DNA]</scope>
    <source>
        <strain evidence="5">DSM 15363</strain>
    </source>
</reference>
<dbReference type="OrthoDB" id="1445882at2"/>
<protein>
    <submittedName>
        <fullName evidence="4">Protein involved in gliding motility EpsA</fullName>
    </submittedName>
</protein>
<organism evidence="4 5">
    <name type="scientific">Winogradskyella thalassocola</name>
    <dbReference type="NCBI Taxonomy" id="262004"/>
    <lineage>
        <taxon>Bacteria</taxon>
        <taxon>Pseudomonadati</taxon>
        <taxon>Bacteroidota</taxon>
        <taxon>Flavobacteriia</taxon>
        <taxon>Flavobacteriales</taxon>
        <taxon>Flavobacteriaceae</taxon>
        <taxon>Winogradskyella</taxon>
    </lineage>
</organism>
<dbReference type="InterPro" id="IPR049712">
    <property type="entry name" value="Poly_export"/>
</dbReference>
<dbReference type="STRING" id="262004.SAMN04489796_10513"/>
<evidence type="ECO:0000256" key="2">
    <source>
        <dbReference type="SAM" id="Phobius"/>
    </source>
</evidence>
<keyword evidence="5" id="KW-1185">Reference proteome</keyword>
<evidence type="ECO:0000313" key="4">
    <source>
        <dbReference type="EMBL" id="SDH86348.1"/>
    </source>
</evidence>
<dbReference type="PANTHER" id="PTHR33619">
    <property type="entry name" value="POLYSACCHARIDE EXPORT PROTEIN GFCE-RELATED"/>
    <property type="match status" value="1"/>
</dbReference>
<sequence length="266" mass="29612">MKRIKLLIIFLSCIIVSSCIPHKDTIYLQVKEDAINDTIPNNLVEIQKPYRVQVNDILNIRVKALDQETVSILNPTGDENLNATGAERAYFDGFTVDVHGNVRIPTLGYLNVLGFTTEEIEKRIEQKLLEEQFKETANIFVTVKLAGLRYTANGEVGSPGSQVLYSERVNIFEAIANVGEIPVTGNKKAVKIIRQYPQGQKIHSLDLTDVKVMQSPYYYIQPNDIIYVEPLKQKSLGTGETALSSIAAIASILSLLTTGVLLYSRL</sequence>
<dbReference type="RefSeq" id="WP_092468540.1">
    <property type="nucleotide sequence ID" value="NZ_FNCZ01000005.1"/>
</dbReference>
<keyword evidence="2" id="KW-1133">Transmembrane helix</keyword>
<gene>
    <name evidence="4" type="ORF">SAMN04489796_10513</name>
</gene>
<dbReference type="PANTHER" id="PTHR33619:SF3">
    <property type="entry name" value="POLYSACCHARIDE EXPORT PROTEIN GFCE-RELATED"/>
    <property type="match status" value="1"/>
</dbReference>
<evidence type="ECO:0000256" key="1">
    <source>
        <dbReference type="ARBA" id="ARBA00022729"/>
    </source>
</evidence>
<keyword evidence="1" id="KW-0732">Signal</keyword>
<proteinExistence type="predicted"/>
<evidence type="ECO:0000313" key="5">
    <source>
        <dbReference type="Proteomes" id="UP000199492"/>
    </source>
</evidence>
<dbReference type="AlphaFoldDB" id="A0A1G8FW20"/>
<name>A0A1G8FW20_9FLAO</name>
<dbReference type="PROSITE" id="PS51257">
    <property type="entry name" value="PROKAR_LIPOPROTEIN"/>
    <property type="match status" value="1"/>
</dbReference>
<dbReference type="InterPro" id="IPR003715">
    <property type="entry name" value="Poly_export_N"/>
</dbReference>
<feature type="domain" description="Polysaccharide export protein N-terminal" evidence="3">
    <location>
        <begin position="47"/>
        <end position="143"/>
    </location>
</feature>